<dbReference type="PANTHER" id="PTHR11017">
    <property type="entry name" value="LEUCINE-RICH REPEAT-CONTAINING PROTEIN"/>
    <property type="match status" value="1"/>
</dbReference>
<dbReference type="Gene3D" id="3.40.50.10140">
    <property type="entry name" value="Toll/interleukin-1 receptor homology (TIR) domain"/>
    <property type="match status" value="1"/>
</dbReference>
<proteinExistence type="predicted"/>
<evidence type="ECO:0000313" key="4">
    <source>
        <dbReference type="Proteomes" id="UP000596661"/>
    </source>
</evidence>
<dbReference type="InterPro" id="IPR044974">
    <property type="entry name" value="Disease_R_plants"/>
</dbReference>
<name>A0A803PYP5_CANSA</name>
<protein>
    <recommendedName>
        <fullName evidence="2">TIR domain-containing protein</fullName>
    </recommendedName>
</protein>
<dbReference type="AlphaFoldDB" id="A0A803PYP5"/>
<evidence type="ECO:0000256" key="1">
    <source>
        <dbReference type="SAM" id="Coils"/>
    </source>
</evidence>
<reference evidence="3" key="2">
    <citation type="submission" date="2021-03" db="UniProtKB">
        <authorList>
            <consortium name="EnsemblPlants"/>
        </authorList>
    </citation>
    <scope>IDENTIFICATION</scope>
</reference>
<dbReference type="EMBL" id="UZAU01000566">
    <property type="status" value="NOT_ANNOTATED_CDS"/>
    <property type="molecule type" value="Genomic_DNA"/>
</dbReference>
<dbReference type="Pfam" id="PF01582">
    <property type="entry name" value="TIR"/>
    <property type="match status" value="1"/>
</dbReference>
<dbReference type="SMART" id="SM00255">
    <property type="entry name" value="TIR"/>
    <property type="match status" value="1"/>
</dbReference>
<feature type="coiled-coil region" evidence="1">
    <location>
        <begin position="109"/>
        <end position="136"/>
    </location>
</feature>
<dbReference type="GO" id="GO:0006952">
    <property type="term" value="P:defense response"/>
    <property type="evidence" value="ECO:0007669"/>
    <property type="project" value="InterPro"/>
</dbReference>
<feature type="domain" description="TIR" evidence="2">
    <location>
        <begin position="1"/>
        <end position="123"/>
    </location>
</feature>
<reference evidence="3" key="1">
    <citation type="submission" date="2018-11" db="EMBL/GenBank/DDBJ databases">
        <authorList>
            <person name="Grassa J C."/>
        </authorList>
    </citation>
    <scope>NUCLEOTIDE SEQUENCE [LARGE SCALE GENOMIC DNA]</scope>
</reference>
<dbReference type="InterPro" id="IPR035897">
    <property type="entry name" value="Toll_tir_struct_dom_sf"/>
</dbReference>
<keyword evidence="1" id="KW-0175">Coiled coil</keyword>
<sequence>MDDKLKKGNEISPTLKKAIKTAKLSVIVFSENYASSSWCLDELDKKKQIVVPIFYGVDPSDIRKQKGSYTITSKRFEGRKRKDLDKWRKALNKAASLSGWDSLSIRPESKFIEEIVKDVKKKLKVLEEEEAAIMATASVIASTTYVGASAC</sequence>
<dbReference type="PROSITE" id="PS50104">
    <property type="entry name" value="TIR"/>
    <property type="match status" value="1"/>
</dbReference>
<dbReference type="EnsemblPlants" id="evm.model.06.519.1.5bd9b13a">
    <property type="protein sequence ID" value="cds.evm.model.06.519.1.5bd9b13a"/>
    <property type="gene ID" value="evm.TU.06.519"/>
</dbReference>
<dbReference type="Proteomes" id="UP000596661">
    <property type="component" value="Chromosome 6"/>
</dbReference>
<dbReference type="InterPro" id="IPR000157">
    <property type="entry name" value="TIR_dom"/>
</dbReference>
<dbReference type="PANTHER" id="PTHR11017:SF479">
    <property type="entry name" value="DISEASE RESISTANCE PROTEIN (TIR-NBS-LRR CLASS) FAMILY"/>
    <property type="match status" value="1"/>
</dbReference>
<organism evidence="3 4">
    <name type="scientific">Cannabis sativa</name>
    <name type="common">Hemp</name>
    <name type="synonym">Marijuana</name>
    <dbReference type="NCBI Taxonomy" id="3483"/>
    <lineage>
        <taxon>Eukaryota</taxon>
        <taxon>Viridiplantae</taxon>
        <taxon>Streptophyta</taxon>
        <taxon>Embryophyta</taxon>
        <taxon>Tracheophyta</taxon>
        <taxon>Spermatophyta</taxon>
        <taxon>Magnoliopsida</taxon>
        <taxon>eudicotyledons</taxon>
        <taxon>Gunneridae</taxon>
        <taxon>Pentapetalae</taxon>
        <taxon>rosids</taxon>
        <taxon>fabids</taxon>
        <taxon>Rosales</taxon>
        <taxon>Cannabaceae</taxon>
        <taxon>Cannabis</taxon>
    </lineage>
</organism>
<evidence type="ECO:0000259" key="2">
    <source>
        <dbReference type="PROSITE" id="PS50104"/>
    </source>
</evidence>
<keyword evidence="4" id="KW-1185">Reference proteome</keyword>
<dbReference type="SUPFAM" id="SSF52200">
    <property type="entry name" value="Toll/Interleukin receptor TIR domain"/>
    <property type="match status" value="1"/>
</dbReference>
<dbReference type="Gramene" id="evm.model.06.519.1.5bd9b13a">
    <property type="protein sequence ID" value="cds.evm.model.06.519.1.5bd9b13a"/>
    <property type="gene ID" value="evm.TU.06.519"/>
</dbReference>
<evidence type="ECO:0000313" key="3">
    <source>
        <dbReference type="EnsemblPlants" id="cds.evm.model.06.519.1.5bd9b13a"/>
    </source>
</evidence>
<accession>A0A803PYP5</accession>
<dbReference type="GO" id="GO:0007165">
    <property type="term" value="P:signal transduction"/>
    <property type="evidence" value="ECO:0007669"/>
    <property type="project" value="InterPro"/>
</dbReference>